<dbReference type="InterPro" id="IPR036764">
    <property type="entry name" value="Peptidase_Prp_sf"/>
</dbReference>
<dbReference type="InterPro" id="IPR007422">
    <property type="entry name" value="Peptidase_Prp"/>
</dbReference>
<organism evidence="7 9">
    <name type="scientific">Faecalibaculum rodentium</name>
    <dbReference type="NCBI Taxonomy" id="1702221"/>
    <lineage>
        <taxon>Bacteria</taxon>
        <taxon>Bacillati</taxon>
        <taxon>Bacillota</taxon>
        <taxon>Erysipelotrichia</taxon>
        <taxon>Erysipelotrichales</taxon>
        <taxon>Erysipelotrichaceae</taxon>
        <taxon>Faecalibaculum</taxon>
    </lineage>
</organism>
<dbReference type="EMBL" id="MPJZ01000034">
    <property type="protein sequence ID" value="OLU46293.1"/>
    <property type="molecule type" value="Genomic_DNA"/>
</dbReference>
<dbReference type="OrthoDB" id="48998at2"/>
<evidence type="ECO:0000313" key="7">
    <source>
        <dbReference type="EMBL" id="AMK54141.1"/>
    </source>
</evidence>
<keyword evidence="3" id="KW-0378">Hydrolase</keyword>
<dbReference type="STRING" id="1702221.AALO17_10070"/>
<evidence type="ECO:0000256" key="1">
    <source>
        <dbReference type="ARBA" id="ARBA00022517"/>
    </source>
</evidence>
<dbReference type="PANTHER" id="PTHR39178:SF1">
    <property type="entry name" value="RIBOSOMAL-PROCESSING CYSTEINE PROTEASE PRP"/>
    <property type="match status" value="1"/>
</dbReference>
<keyword evidence="2" id="KW-0645">Protease</keyword>
<evidence type="ECO:0000256" key="3">
    <source>
        <dbReference type="ARBA" id="ARBA00022801"/>
    </source>
</evidence>
<evidence type="ECO:0000256" key="6">
    <source>
        <dbReference type="ARBA" id="ARBA00044538"/>
    </source>
</evidence>
<reference evidence="8 10" key="2">
    <citation type="submission" date="2016-11" db="EMBL/GenBank/DDBJ databases">
        <title>Description of two novel members of the family Erysipelotrichaceae: Ileibacterium lipovorans gen. nov., sp. nov. and Dubosiella newyorkensis, gen. nov., sp. nov.</title>
        <authorList>
            <person name="Cox L.M."/>
            <person name="Sohn J."/>
            <person name="Tyrrell K.L."/>
            <person name="Citron D.M."/>
            <person name="Lawson P.A."/>
            <person name="Patel N.B."/>
            <person name="Iizumi T."/>
            <person name="Perez-Perez G.I."/>
            <person name="Goldstein E.J."/>
            <person name="Blaser M.J."/>
        </authorList>
    </citation>
    <scope>NUCLEOTIDE SEQUENCE [LARGE SCALE GENOMIC DNA]</scope>
    <source>
        <strain evidence="8 10">NYU-BL-K8</strain>
    </source>
</reference>
<dbReference type="Gene3D" id="3.30.70.1490">
    <property type="entry name" value="Cysteine protease Prp"/>
    <property type="match status" value="1"/>
</dbReference>
<gene>
    <name evidence="7" type="ORF">AALO17_10070</name>
    <name evidence="8" type="ORF">BO223_02655</name>
</gene>
<dbReference type="AlphaFoldDB" id="A0A140DU14"/>
<dbReference type="Pfam" id="PF04327">
    <property type="entry name" value="Peptidase_Prp"/>
    <property type="match status" value="1"/>
</dbReference>
<dbReference type="Proteomes" id="UP000186758">
    <property type="component" value="Unassembled WGS sequence"/>
</dbReference>
<evidence type="ECO:0000256" key="4">
    <source>
        <dbReference type="ARBA" id="ARBA00022807"/>
    </source>
</evidence>
<evidence type="ECO:0000313" key="9">
    <source>
        <dbReference type="Proteomes" id="UP000069771"/>
    </source>
</evidence>
<dbReference type="EMBL" id="CP011391">
    <property type="protein sequence ID" value="AMK54141.1"/>
    <property type="molecule type" value="Genomic_DNA"/>
</dbReference>
<comment type="similarity">
    <text evidence="5">Belongs to the Prp family.</text>
</comment>
<reference evidence="7 9" key="1">
    <citation type="journal article" date="2016" name="Gut Pathog.">
        <title>Whole genome sequencing of "Faecalibaculum rodentium" ALO17, isolated from C57BL/6J laboratory mouse feces.</title>
        <authorList>
            <person name="Lim S."/>
            <person name="Chang D.H."/>
            <person name="Ahn S."/>
            <person name="Kim B.C."/>
        </authorList>
    </citation>
    <scope>NUCLEOTIDE SEQUENCE [LARGE SCALE GENOMIC DNA]</scope>
    <source>
        <strain evidence="7 9">Alo17</strain>
    </source>
</reference>
<dbReference type="GO" id="GO:0042254">
    <property type="term" value="P:ribosome biogenesis"/>
    <property type="evidence" value="ECO:0007669"/>
    <property type="project" value="UniProtKB-KW"/>
</dbReference>
<proteinExistence type="inferred from homology"/>
<evidence type="ECO:0000313" key="8">
    <source>
        <dbReference type="EMBL" id="OLU46293.1"/>
    </source>
</evidence>
<accession>A0A140DU14</accession>
<dbReference type="CDD" id="cd16332">
    <property type="entry name" value="Prp-like"/>
    <property type="match status" value="1"/>
</dbReference>
<keyword evidence="9" id="KW-1185">Reference proteome</keyword>
<dbReference type="PANTHER" id="PTHR39178">
    <property type="entry name" value="HYPOTHETICAL RIBOSOME-ASSOCIATED PROTEIN"/>
    <property type="match status" value="1"/>
</dbReference>
<evidence type="ECO:0000313" key="10">
    <source>
        <dbReference type="Proteomes" id="UP000186758"/>
    </source>
</evidence>
<protein>
    <recommendedName>
        <fullName evidence="6">Ribosomal processing cysteine protease Prp</fullName>
    </recommendedName>
</protein>
<name>A0A140DU14_9FIRM</name>
<dbReference type="SUPFAM" id="SSF118010">
    <property type="entry name" value="TM1457-like"/>
    <property type="match status" value="1"/>
</dbReference>
<keyword evidence="4" id="KW-0788">Thiol protease</keyword>
<keyword evidence="1" id="KW-0690">Ribosome biogenesis</keyword>
<dbReference type="KEGG" id="fro:AALO17_10070"/>
<evidence type="ECO:0000256" key="2">
    <source>
        <dbReference type="ARBA" id="ARBA00022670"/>
    </source>
</evidence>
<sequence length="104" mass="11168">MVRVNIGISGDLIQSVTVKGHACSGEYGQDLVCAGVSSIMTGALNALDILFPGQCRLRMADNCMEAAAETGNEQLQAVLRTIVIQLETMEEGFPDNIKVIRKEV</sequence>
<evidence type="ECO:0000256" key="5">
    <source>
        <dbReference type="ARBA" id="ARBA00044503"/>
    </source>
</evidence>
<dbReference type="GO" id="GO:0008234">
    <property type="term" value="F:cysteine-type peptidase activity"/>
    <property type="evidence" value="ECO:0007669"/>
    <property type="project" value="UniProtKB-KW"/>
</dbReference>
<dbReference type="GO" id="GO:0006508">
    <property type="term" value="P:proteolysis"/>
    <property type="evidence" value="ECO:0007669"/>
    <property type="project" value="UniProtKB-KW"/>
</dbReference>
<dbReference type="RefSeq" id="WP_067556116.1">
    <property type="nucleotide sequence ID" value="NZ_CAJTBG010000070.1"/>
</dbReference>
<dbReference type="Proteomes" id="UP000069771">
    <property type="component" value="Chromosome"/>
</dbReference>